<reference evidence="2 3" key="1">
    <citation type="journal article" date="2023" name="Microbiol. Spectr.">
        <title>Symbiosis of Carpenter Bees with Uncharacterized Lactic Acid Bacteria Showing NAD Auxotrophy.</title>
        <authorList>
            <person name="Kawasaki S."/>
            <person name="Ozawa K."/>
            <person name="Mori T."/>
            <person name="Yamamoto A."/>
            <person name="Ito M."/>
            <person name="Ohkuma M."/>
            <person name="Sakamoto M."/>
            <person name="Matsutani M."/>
        </authorList>
    </citation>
    <scope>NUCLEOTIDE SEQUENCE [LARGE SCALE GENOMIC DNA]</scope>
    <source>
        <strain evidence="2 3">KimH</strain>
    </source>
</reference>
<evidence type="ECO:0000313" key="3">
    <source>
        <dbReference type="Proteomes" id="UP001321748"/>
    </source>
</evidence>
<sequence>MQATNRQICSLLEHNGMKAYYADANDLRSQEQAVKDAVARKVHAILIEGMALGDWNVTLNKARKAGVAVVLLGEGYQPQDTKLFAAQFTIDRDDPTAVPLGRALQTIIDDREHVRSQMVSLQDDMSQHEPQDQLEEQL</sequence>
<accession>A0ABM8BD39</accession>
<gene>
    <name evidence="2" type="ORF">KIMH_09250</name>
</gene>
<evidence type="ECO:0000256" key="1">
    <source>
        <dbReference type="SAM" id="MobiDB-lite"/>
    </source>
</evidence>
<keyword evidence="3" id="KW-1185">Reference proteome</keyword>
<name>A0ABM8BD39_9BIFI</name>
<protein>
    <submittedName>
        <fullName evidence="2">Uncharacterized protein</fullName>
    </submittedName>
</protein>
<dbReference type="Gene3D" id="3.40.50.2300">
    <property type="match status" value="1"/>
</dbReference>
<dbReference type="EMBL" id="AP026800">
    <property type="protein sequence ID" value="BDR54814.1"/>
    <property type="molecule type" value="Genomic_DNA"/>
</dbReference>
<organism evidence="2 3">
    <name type="scientific">Bombiscardovia apis</name>
    <dbReference type="NCBI Taxonomy" id="2932182"/>
    <lineage>
        <taxon>Bacteria</taxon>
        <taxon>Bacillati</taxon>
        <taxon>Actinomycetota</taxon>
        <taxon>Actinomycetes</taxon>
        <taxon>Bifidobacteriales</taxon>
        <taxon>Bifidobacteriaceae</taxon>
        <taxon>Bombiscardovia</taxon>
    </lineage>
</organism>
<dbReference type="SUPFAM" id="SSF53822">
    <property type="entry name" value="Periplasmic binding protein-like I"/>
    <property type="match status" value="1"/>
</dbReference>
<feature type="region of interest" description="Disordered" evidence="1">
    <location>
        <begin position="119"/>
        <end position="138"/>
    </location>
</feature>
<dbReference type="Proteomes" id="UP001321748">
    <property type="component" value="Chromosome"/>
</dbReference>
<proteinExistence type="predicted"/>
<evidence type="ECO:0000313" key="2">
    <source>
        <dbReference type="EMBL" id="BDR54814.1"/>
    </source>
</evidence>
<dbReference type="InterPro" id="IPR028082">
    <property type="entry name" value="Peripla_BP_I"/>
</dbReference>